<keyword evidence="3" id="KW-1133">Transmembrane helix</keyword>
<keyword evidence="6" id="KW-0325">Glycoprotein</keyword>
<keyword evidence="2" id="KW-0812">Transmembrane</keyword>
<feature type="compositionally biased region" description="Polar residues" evidence="9">
    <location>
        <begin position="64"/>
        <end position="87"/>
    </location>
</feature>
<dbReference type="RefSeq" id="XP_020434471.1">
    <property type="nucleotide sequence ID" value="XM_020575676.1"/>
</dbReference>
<dbReference type="FunCoup" id="D3B8I6">
    <property type="interactions" value="1"/>
</dbReference>
<dbReference type="InParanoid" id="D3B8I6"/>
<evidence type="ECO:0000256" key="3">
    <source>
        <dbReference type="ARBA" id="ARBA00022989"/>
    </source>
</evidence>
<name>D3B8I6_HETP5</name>
<evidence type="ECO:0000313" key="11">
    <source>
        <dbReference type="Proteomes" id="UP000001396"/>
    </source>
</evidence>
<reference evidence="10 11" key="1">
    <citation type="journal article" date="2011" name="Genome Res.">
        <title>Phylogeny-wide analysis of social amoeba genomes highlights ancient origins for complex intercellular communication.</title>
        <authorList>
            <person name="Heidel A.J."/>
            <person name="Lawal H.M."/>
            <person name="Felder M."/>
            <person name="Schilde C."/>
            <person name="Helps N.R."/>
            <person name="Tunggal B."/>
            <person name="Rivero F."/>
            <person name="John U."/>
            <person name="Schleicher M."/>
            <person name="Eichinger L."/>
            <person name="Platzer M."/>
            <person name="Noegel A.A."/>
            <person name="Schaap P."/>
            <person name="Gloeckner G."/>
        </authorList>
    </citation>
    <scope>NUCLEOTIDE SEQUENCE [LARGE SCALE GENOMIC DNA]</scope>
    <source>
        <strain evidence="11">ATCC 26659 / Pp 5 / PN500</strain>
    </source>
</reference>
<dbReference type="GeneID" id="31360266"/>
<evidence type="ECO:0000256" key="2">
    <source>
        <dbReference type="ARBA" id="ARBA00022692"/>
    </source>
</evidence>
<comment type="similarity">
    <text evidence="7">Belongs to the SPRING family.</text>
</comment>
<dbReference type="GO" id="GO:0000139">
    <property type="term" value="C:Golgi membrane"/>
    <property type="evidence" value="ECO:0007669"/>
    <property type="project" value="UniProtKB-SubCell"/>
</dbReference>
<organism evidence="10 11">
    <name type="scientific">Heterostelium pallidum (strain ATCC 26659 / Pp 5 / PN500)</name>
    <name type="common">Cellular slime mold</name>
    <name type="synonym">Polysphondylium pallidum</name>
    <dbReference type="NCBI Taxonomy" id="670386"/>
    <lineage>
        <taxon>Eukaryota</taxon>
        <taxon>Amoebozoa</taxon>
        <taxon>Evosea</taxon>
        <taxon>Eumycetozoa</taxon>
        <taxon>Dictyostelia</taxon>
        <taxon>Acytosteliales</taxon>
        <taxon>Acytosteliaceae</taxon>
        <taxon>Heterostelium</taxon>
    </lineage>
</organism>
<keyword evidence="5" id="KW-0472">Membrane</keyword>
<dbReference type="AlphaFoldDB" id="D3B8I6"/>
<evidence type="ECO:0000256" key="4">
    <source>
        <dbReference type="ARBA" id="ARBA00023034"/>
    </source>
</evidence>
<evidence type="ECO:0000256" key="6">
    <source>
        <dbReference type="ARBA" id="ARBA00023180"/>
    </source>
</evidence>
<dbReference type="Pfam" id="PF10218">
    <property type="entry name" value="SPRING1"/>
    <property type="match status" value="1"/>
</dbReference>
<comment type="subcellular location">
    <subcellularLocation>
        <location evidence="1">Golgi apparatus membrane</location>
        <topology evidence="1">Single-pass membrane protein</topology>
    </subcellularLocation>
</comment>
<dbReference type="EMBL" id="ADBJ01000020">
    <property type="protein sequence ID" value="EFA82354.1"/>
    <property type="molecule type" value="Genomic_DNA"/>
</dbReference>
<comment type="caution">
    <text evidence="10">The sequence shown here is derived from an EMBL/GenBank/DDBJ whole genome shotgun (WGS) entry which is preliminary data.</text>
</comment>
<keyword evidence="4" id="KW-0333">Golgi apparatus</keyword>
<dbReference type="PANTHER" id="PTHR13481:SF0">
    <property type="entry name" value="SREBP REGULATING GENE PROTEIN"/>
    <property type="match status" value="1"/>
</dbReference>
<dbReference type="OMA" id="MACRTSS"/>
<dbReference type="Proteomes" id="UP000001396">
    <property type="component" value="Unassembled WGS sequence"/>
</dbReference>
<dbReference type="InterPro" id="IPR019352">
    <property type="entry name" value="SPRING1"/>
</dbReference>
<evidence type="ECO:0000256" key="9">
    <source>
        <dbReference type="SAM" id="MobiDB-lite"/>
    </source>
</evidence>
<gene>
    <name evidence="10" type="ORF">PPL_04779</name>
</gene>
<keyword evidence="11" id="KW-1185">Reference proteome</keyword>
<feature type="compositionally biased region" description="Low complexity" evidence="9">
    <location>
        <begin position="88"/>
        <end position="128"/>
    </location>
</feature>
<dbReference type="PANTHER" id="PTHR13481">
    <property type="entry name" value="SREBP REGULATING GENE PROTEIN"/>
    <property type="match status" value="1"/>
</dbReference>
<accession>D3B8I6</accession>
<evidence type="ECO:0000256" key="7">
    <source>
        <dbReference type="ARBA" id="ARBA00023461"/>
    </source>
</evidence>
<evidence type="ECO:0000313" key="10">
    <source>
        <dbReference type="EMBL" id="EFA82354.1"/>
    </source>
</evidence>
<proteinExistence type="inferred from homology"/>
<evidence type="ECO:0000256" key="8">
    <source>
        <dbReference type="ARBA" id="ARBA00023485"/>
    </source>
</evidence>
<dbReference type="GO" id="GO:2000640">
    <property type="term" value="P:positive regulation of SREBP signaling pathway"/>
    <property type="evidence" value="ECO:0007669"/>
    <property type="project" value="InterPro"/>
</dbReference>
<feature type="region of interest" description="Disordered" evidence="9">
    <location>
        <begin position="64"/>
        <end position="130"/>
    </location>
</feature>
<sequence length="283" mass="31401">MRLSIKVGLLALVFLTATIILLSILQLDQAPTLNLNFRERSSTHRSIKPSLTIDFKWGPTDHSITTPRLTSTTNADTRGLNDISTQPTTTSSSDEQSASAAATATATDQQTATPNTSPSPDKLSSSDSQRIKCRNTVQGTKFIADDQGFNCLRSEVDKNGCCIVNNNNNNSNNNNSTDNNNNNKINQYNSDIFKRFSCYGCSNKFHCCNEYELCVSCCMGSDKVPILEEVLGRMLDKGISSNYLRNQFELCTMTCRTSSRSLIHQREYIEPDLKFCYGTKLPP</sequence>
<evidence type="ECO:0000256" key="5">
    <source>
        <dbReference type="ARBA" id="ARBA00023136"/>
    </source>
</evidence>
<evidence type="ECO:0000256" key="1">
    <source>
        <dbReference type="ARBA" id="ARBA00004194"/>
    </source>
</evidence>
<protein>
    <recommendedName>
        <fullName evidence="8">SREBP regulating gene protein</fullName>
    </recommendedName>
</protein>